<protein>
    <submittedName>
        <fullName evidence="4">TetR family transcriptional regulator</fullName>
    </submittedName>
</protein>
<reference evidence="4 5" key="1">
    <citation type="submission" date="2014-07" db="EMBL/GenBank/DDBJ databases">
        <title>Draft genome sequence of Thalassospira tepidiphila 1-1B.</title>
        <authorList>
            <person name="Lai Q."/>
            <person name="Shao Z."/>
        </authorList>
    </citation>
    <scope>NUCLEOTIDE SEQUENCE [LARGE SCALE GENOMIC DNA]</scope>
    <source>
        <strain evidence="4 5">MCCC 1A03514</strain>
    </source>
</reference>
<evidence type="ECO:0000259" key="3">
    <source>
        <dbReference type="PROSITE" id="PS50977"/>
    </source>
</evidence>
<proteinExistence type="predicted"/>
<evidence type="ECO:0000313" key="4">
    <source>
        <dbReference type="EMBL" id="OAZ08874.1"/>
    </source>
</evidence>
<dbReference type="AlphaFoldDB" id="A0A853KWS9"/>
<dbReference type="Pfam" id="PF00440">
    <property type="entry name" value="TetR_N"/>
    <property type="match status" value="1"/>
</dbReference>
<dbReference type="InterPro" id="IPR009057">
    <property type="entry name" value="Homeodomain-like_sf"/>
</dbReference>
<dbReference type="InterPro" id="IPR039536">
    <property type="entry name" value="TetR_C_Proteobacteria"/>
</dbReference>
<dbReference type="InterPro" id="IPR001647">
    <property type="entry name" value="HTH_TetR"/>
</dbReference>
<evidence type="ECO:0000313" key="5">
    <source>
        <dbReference type="Proteomes" id="UP000094009"/>
    </source>
</evidence>
<dbReference type="Pfam" id="PF14246">
    <property type="entry name" value="TetR_C_7"/>
    <property type="match status" value="1"/>
</dbReference>
<gene>
    <name evidence="4" type="ORF">TH4_16060</name>
</gene>
<sequence>MSETPEKLEKQHSRGTARRRAMMDAAWALLLERGFAGVTLNDVISKSGGSRTTLYEAFGGKDGLLAAVMTEQCKEFSAELHISLETDLPPRDALTDFGTKLAQKIVTEEVARFTQILYSEGQHFLPLIEKFFEVGPDSTRKHLADYLSRQQKLGNMIVDDPEHSAEMFESMVIGDWLSRIMKHNPRPPMTDQQIAERVSRAVETFLCGVATPQARDTFDCANK</sequence>
<comment type="caution">
    <text evidence="4">The sequence shown here is derived from an EMBL/GenBank/DDBJ whole genome shotgun (WGS) entry which is preliminary data.</text>
</comment>
<dbReference type="InterPro" id="IPR050109">
    <property type="entry name" value="HTH-type_TetR-like_transc_reg"/>
</dbReference>
<feature type="domain" description="HTH tetR-type" evidence="3">
    <location>
        <begin position="16"/>
        <end position="76"/>
    </location>
</feature>
<dbReference type="Gene3D" id="1.10.357.10">
    <property type="entry name" value="Tetracycline Repressor, domain 2"/>
    <property type="match status" value="1"/>
</dbReference>
<dbReference type="RefSeq" id="WP_064781838.1">
    <property type="nucleotide sequence ID" value="NZ_JPVZ01000007.1"/>
</dbReference>
<dbReference type="PRINTS" id="PR00455">
    <property type="entry name" value="HTHTETR"/>
</dbReference>
<evidence type="ECO:0000256" key="2">
    <source>
        <dbReference type="PROSITE-ProRule" id="PRU00335"/>
    </source>
</evidence>
<dbReference type="PANTHER" id="PTHR30055">
    <property type="entry name" value="HTH-TYPE TRANSCRIPTIONAL REGULATOR RUTR"/>
    <property type="match status" value="1"/>
</dbReference>
<keyword evidence="1 2" id="KW-0238">DNA-binding</keyword>
<organism evidence="4 5">
    <name type="scientific">Thalassospira tepidiphila MCCC 1A03514</name>
    <dbReference type="NCBI Taxonomy" id="1177930"/>
    <lineage>
        <taxon>Bacteria</taxon>
        <taxon>Pseudomonadati</taxon>
        <taxon>Pseudomonadota</taxon>
        <taxon>Alphaproteobacteria</taxon>
        <taxon>Rhodospirillales</taxon>
        <taxon>Thalassospiraceae</taxon>
        <taxon>Thalassospira</taxon>
    </lineage>
</organism>
<dbReference type="Proteomes" id="UP000094009">
    <property type="component" value="Unassembled WGS sequence"/>
</dbReference>
<dbReference type="PROSITE" id="PS50977">
    <property type="entry name" value="HTH_TETR_2"/>
    <property type="match status" value="1"/>
</dbReference>
<dbReference type="SUPFAM" id="SSF46689">
    <property type="entry name" value="Homeodomain-like"/>
    <property type="match status" value="1"/>
</dbReference>
<accession>A0A853KWS9</accession>
<dbReference type="PANTHER" id="PTHR30055:SF146">
    <property type="entry name" value="HTH-TYPE TRANSCRIPTIONAL DUAL REGULATOR CECR"/>
    <property type="match status" value="1"/>
</dbReference>
<evidence type="ECO:0000256" key="1">
    <source>
        <dbReference type="ARBA" id="ARBA00023125"/>
    </source>
</evidence>
<dbReference type="GO" id="GO:0003700">
    <property type="term" value="F:DNA-binding transcription factor activity"/>
    <property type="evidence" value="ECO:0007669"/>
    <property type="project" value="TreeGrafter"/>
</dbReference>
<name>A0A853KWS9_9PROT</name>
<dbReference type="GO" id="GO:0000976">
    <property type="term" value="F:transcription cis-regulatory region binding"/>
    <property type="evidence" value="ECO:0007669"/>
    <property type="project" value="TreeGrafter"/>
</dbReference>
<feature type="DNA-binding region" description="H-T-H motif" evidence="2">
    <location>
        <begin position="39"/>
        <end position="58"/>
    </location>
</feature>
<dbReference type="EMBL" id="JPVZ01000007">
    <property type="protein sequence ID" value="OAZ08874.1"/>
    <property type="molecule type" value="Genomic_DNA"/>
</dbReference>